<proteinExistence type="inferred from homology"/>
<protein>
    <recommendedName>
        <fullName evidence="2">Vacuolar protein sorting-associated protein 72 homolog</fullName>
    </recommendedName>
</protein>
<dbReference type="Pfam" id="PF08265">
    <property type="entry name" value="YL1_C"/>
    <property type="match status" value="1"/>
</dbReference>
<accession>A0A0N5A1D0</accession>
<evidence type="ECO:0000256" key="2">
    <source>
        <dbReference type="ARBA" id="ARBA00020000"/>
    </source>
</evidence>
<evidence type="ECO:0000313" key="6">
    <source>
        <dbReference type="WBParaSite" id="PTRK_0001542900.1"/>
    </source>
</evidence>
<feature type="compositionally biased region" description="Basic and acidic residues" evidence="3">
    <location>
        <begin position="137"/>
        <end position="154"/>
    </location>
</feature>
<dbReference type="Pfam" id="PF05764">
    <property type="entry name" value="YL1"/>
    <property type="match status" value="1"/>
</dbReference>
<dbReference type="InterPro" id="IPR013272">
    <property type="entry name" value="Vps72/YL1_C"/>
</dbReference>
<feature type="compositionally biased region" description="Acidic residues" evidence="3">
    <location>
        <begin position="235"/>
        <end position="264"/>
    </location>
</feature>
<feature type="compositionally biased region" description="Basic and acidic residues" evidence="3">
    <location>
        <begin position="265"/>
        <end position="279"/>
    </location>
</feature>
<dbReference type="PANTHER" id="PTHR13275:SF4">
    <property type="entry name" value="VACUOLAR PROTEIN SORTING-ASSOCIATED PROTEIN 72 HOMOLOG"/>
    <property type="match status" value="1"/>
</dbReference>
<keyword evidence="5" id="KW-1185">Reference proteome</keyword>
<dbReference type="SMART" id="SM00993">
    <property type="entry name" value="YL1_C"/>
    <property type="match status" value="1"/>
</dbReference>
<dbReference type="PANTHER" id="PTHR13275">
    <property type="entry name" value="YL-1 PROTEIN TRANSCRIPTION FACTOR-LIKE 1"/>
    <property type="match status" value="1"/>
</dbReference>
<dbReference type="AlphaFoldDB" id="A0A0N5A1D0"/>
<sequence>MKRPSNEPVEKAPPRRASRRVRGAQPVYMDSDMDEEGSYVNSPASKETSEPMEEKSIIPPKKSRKSRSVRDDSQDSAASIKNIPRNKPSVVEQVTKKRSTRGRKPKREVIEKETNNKEKSTSTTSSNDDVVNISKGVSKEITVKNEENVSKTEVDDTEHVEEDESTESESSDEEPIDFSKIETVAKGRPRRANAGNKMALLLTKEEKELMAEASPEYQDYFNNKIDNNIVDGENDIFSEKDVDDSGDEIDSDFLDSDKSDDEGDGEKAEKEVIASEREERRRLKRKYKSNTLDIPVSAYTVKPNVLSPKEHEEALKKSLKIAEENIASLQKYQAMEIETKNKRFNKSKKTKGSQDIDIIIKKGKDTLLHLAVEPIHDIPKKAKRLICAISGKPAKYMDPLTEMPYYSLEEFKIIRKMYEEYVNTVEGDFKSLKVSSTIDTS</sequence>
<evidence type="ECO:0000259" key="4">
    <source>
        <dbReference type="SMART" id="SM00993"/>
    </source>
</evidence>
<feature type="compositionally biased region" description="Basic and acidic residues" evidence="3">
    <location>
        <begin position="47"/>
        <end position="56"/>
    </location>
</feature>
<feature type="compositionally biased region" description="Acidic residues" evidence="3">
    <location>
        <begin position="155"/>
        <end position="176"/>
    </location>
</feature>
<reference evidence="6" key="1">
    <citation type="submission" date="2017-02" db="UniProtKB">
        <authorList>
            <consortium name="WormBaseParasite"/>
        </authorList>
    </citation>
    <scope>IDENTIFICATION</scope>
</reference>
<feature type="domain" description="Vps72/YL1 C-terminal" evidence="4">
    <location>
        <begin position="385"/>
        <end position="414"/>
    </location>
</feature>
<feature type="region of interest" description="Disordered" evidence="3">
    <location>
        <begin position="235"/>
        <end position="279"/>
    </location>
</feature>
<name>A0A0N5A1D0_PARTI</name>
<feature type="compositionally biased region" description="Basic and acidic residues" evidence="3">
    <location>
        <begin position="107"/>
        <end position="120"/>
    </location>
</feature>
<evidence type="ECO:0000256" key="3">
    <source>
        <dbReference type="SAM" id="MobiDB-lite"/>
    </source>
</evidence>
<feature type="region of interest" description="Disordered" evidence="3">
    <location>
        <begin position="1"/>
        <end position="190"/>
    </location>
</feature>
<dbReference type="WBParaSite" id="PTRK_0001542900.1">
    <property type="protein sequence ID" value="PTRK_0001542900.1"/>
    <property type="gene ID" value="PTRK_0001542900"/>
</dbReference>
<organism evidence="5 6">
    <name type="scientific">Parastrongyloides trichosuri</name>
    <name type="common">Possum-specific nematode worm</name>
    <dbReference type="NCBI Taxonomy" id="131310"/>
    <lineage>
        <taxon>Eukaryota</taxon>
        <taxon>Metazoa</taxon>
        <taxon>Ecdysozoa</taxon>
        <taxon>Nematoda</taxon>
        <taxon>Chromadorea</taxon>
        <taxon>Rhabditida</taxon>
        <taxon>Tylenchina</taxon>
        <taxon>Panagrolaimomorpha</taxon>
        <taxon>Strongyloidoidea</taxon>
        <taxon>Strongyloididae</taxon>
        <taxon>Parastrongyloides</taxon>
    </lineage>
</organism>
<dbReference type="GO" id="GO:0005634">
    <property type="term" value="C:nucleus"/>
    <property type="evidence" value="ECO:0007669"/>
    <property type="project" value="TreeGrafter"/>
</dbReference>
<evidence type="ECO:0000256" key="1">
    <source>
        <dbReference type="ARBA" id="ARBA00006832"/>
    </source>
</evidence>
<feature type="compositionally biased region" description="Basic and acidic residues" evidence="3">
    <location>
        <begin position="1"/>
        <end position="13"/>
    </location>
</feature>
<dbReference type="InterPro" id="IPR046757">
    <property type="entry name" value="YL1_N"/>
</dbReference>
<comment type="similarity">
    <text evidence="1">Belongs to the VPS72/YL1 family.</text>
</comment>
<evidence type="ECO:0000313" key="5">
    <source>
        <dbReference type="Proteomes" id="UP000038045"/>
    </source>
</evidence>
<dbReference type="STRING" id="131310.A0A0N5A1D0"/>
<dbReference type="Proteomes" id="UP000038045">
    <property type="component" value="Unplaced"/>
</dbReference>
<feature type="compositionally biased region" description="Basic residues" evidence="3">
    <location>
        <begin position="96"/>
        <end position="106"/>
    </location>
</feature>